<accession>A0A7W5AEN3</accession>
<evidence type="ECO:0008006" key="3">
    <source>
        <dbReference type="Google" id="ProtNLM"/>
    </source>
</evidence>
<evidence type="ECO:0000313" key="1">
    <source>
        <dbReference type="EMBL" id="MBB3094594.1"/>
    </source>
</evidence>
<proteinExistence type="predicted"/>
<keyword evidence="2" id="KW-1185">Reference proteome</keyword>
<name>A0A7W5AEN3_9ACTN</name>
<gene>
    <name evidence="1" type="ORF">FHR83_002246</name>
</gene>
<dbReference type="EMBL" id="JACHXF010000003">
    <property type="protein sequence ID" value="MBB3094594.1"/>
    <property type="molecule type" value="Genomic_DNA"/>
</dbReference>
<evidence type="ECO:0000313" key="2">
    <source>
        <dbReference type="Proteomes" id="UP000590749"/>
    </source>
</evidence>
<organism evidence="1 2">
    <name type="scientific">Actinoplanes campanulatus</name>
    <dbReference type="NCBI Taxonomy" id="113559"/>
    <lineage>
        <taxon>Bacteria</taxon>
        <taxon>Bacillati</taxon>
        <taxon>Actinomycetota</taxon>
        <taxon>Actinomycetes</taxon>
        <taxon>Micromonosporales</taxon>
        <taxon>Micromonosporaceae</taxon>
        <taxon>Actinoplanes</taxon>
    </lineage>
</organism>
<sequence>MPQDITPTDRLTWEALDTLARRADHVTITRRVIALSEPERSAFAAELEAGIRKTRGEAWWGQQGSDPAAGYALAVIGSMPSAARAATLLARRDMRDGWGRIPADKFRSIVEARDIPWLADLGVRLAEKLPAKEVWTRDWEFVSPMLAATPELAPRTEGFVRGWLDHVHQSTGRLRGLADAFRDSPFLDHLLPAVFEIDGLGSALTGGHWDDGQWSTTPRFSVALAMLVADGRLDRATVLAATVDRLVRGDRPALLRPFAMLHDALAPTVDEQAGFTHDYARLLAGAPSAIAGLAQRALRAVDDAGRLELETLIEASAATLLRGEKGLVKTQLSWLEAVSRRSPERAGELMETVAVAFGHPTLDVQERALNLIARQVARLDAGAVARLADAAGALGGDLPARAAGLFGVAAPETAGPGVAELAPPAPAAAMPPPIASGAELATEIVALLHEGGAVAWERVLAALVALPAAGVPVAESLLPLLDRHHYELTDHGWHGELLRNALLGDVMRVILGRDRSSASSDNVRNAWVFGSGPRQSLRGGPASVLELRIRELAERVSAEPAAELMATPTRVTGVLDAAVLLERLVRAEAAGWEPWPLDFEQALLRVPREVDPEVAAAATGLTSAAGRRFAVWLKEGGLPDPVSTRWPQTGKDGRYAYGGTPPLKRRVVAQLDESRPVEHLLGGLLVNLTRSNVPSYYPWDFSAPIDITAAVLPQHREVVAAWVLPVIAAHADMDGKGDGPMLPALAECSGPVGPALTLALAYGLGARHEPDRLAAVDAFLILAAGGEPIGAGVGAELADLCADGMVKLTRVVAALTDVHRGGGSRALWELLTAALPGLLPAGPRGLPDLLELATQVAGEVGAHDDIPGLAEVAGRAGGSRLLKEARRLRTVLTG</sequence>
<dbReference type="AlphaFoldDB" id="A0A7W5AEN3"/>
<comment type="caution">
    <text evidence="1">The sequence shown here is derived from an EMBL/GenBank/DDBJ whole genome shotgun (WGS) entry which is preliminary data.</text>
</comment>
<reference evidence="1 2" key="1">
    <citation type="submission" date="2020-08" db="EMBL/GenBank/DDBJ databases">
        <title>Genomic Encyclopedia of Type Strains, Phase III (KMG-III): the genomes of soil and plant-associated and newly described type strains.</title>
        <authorList>
            <person name="Whitman W."/>
        </authorList>
    </citation>
    <scope>NUCLEOTIDE SEQUENCE [LARGE SCALE GENOMIC DNA]</scope>
    <source>
        <strain evidence="1 2">CECT 3287</strain>
    </source>
</reference>
<dbReference type="RefSeq" id="WP_183218850.1">
    <property type="nucleotide sequence ID" value="NZ_BMPW01000008.1"/>
</dbReference>
<dbReference type="Proteomes" id="UP000590749">
    <property type="component" value="Unassembled WGS sequence"/>
</dbReference>
<protein>
    <recommendedName>
        <fullName evidence="3">Secreted protein</fullName>
    </recommendedName>
</protein>